<gene>
    <name evidence="2" type="ORF">B0J15DRAFT_466367</name>
</gene>
<comment type="caution">
    <text evidence="2">The sequence shown here is derived from an EMBL/GenBank/DDBJ whole genome shotgun (WGS) entry which is preliminary data.</text>
</comment>
<dbReference type="Proteomes" id="UP000736672">
    <property type="component" value="Unassembled WGS sequence"/>
</dbReference>
<evidence type="ECO:0000313" key="2">
    <source>
        <dbReference type="EMBL" id="KAH7254706.1"/>
    </source>
</evidence>
<feature type="compositionally biased region" description="Basic residues" evidence="1">
    <location>
        <begin position="246"/>
        <end position="255"/>
    </location>
</feature>
<feature type="region of interest" description="Disordered" evidence="1">
    <location>
        <begin position="183"/>
        <end position="202"/>
    </location>
</feature>
<reference evidence="2" key="1">
    <citation type="journal article" date="2021" name="Nat. Commun.">
        <title>Genetic determinants of endophytism in the Arabidopsis root mycobiome.</title>
        <authorList>
            <person name="Mesny F."/>
            <person name="Miyauchi S."/>
            <person name="Thiergart T."/>
            <person name="Pickel B."/>
            <person name="Atanasova L."/>
            <person name="Karlsson M."/>
            <person name="Huettel B."/>
            <person name="Barry K.W."/>
            <person name="Haridas S."/>
            <person name="Chen C."/>
            <person name="Bauer D."/>
            <person name="Andreopoulos W."/>
            <person name="Pangilinan J."/>
            <person name="LaButti K."/>
            <person name="Riley R."/>
            <person name="Lipzen A."/>
            <person name="Clum A."/>
            <person name="Drula E."/>
            <person name="Henrissat B."/>
            <person name="Kohler A."/>
            <person name="Grigoriev I.V."/>
            <person name="Martin F.M."/>
            <person name="Hacquard S."/>
        </authorList>
    </citation>
    <scope>NUCLEOTIDE SEQUENCE</scope>
    <source>
        <strain evidence="2">FSSC 5 MPI-SDFR-AT-0091</strain>
    </source>
</reference>
<evidence type="ECO:0008006" key="4">
    <source>
        <dbReference type="Google" id="ProtNLM"/>
    </source>
</evidence>
<evidence type="ECO:0000256" key="1">
    <source>
        <dbReference type="SAM" id="MobiDB-lite"/>
    </source>
</evidence>
<proteinExistence type="predicted"/>
<protein>
    <recommendedName>
        <fullName evidence="4">Fungal N-terminal domain-containing protein</fullName>
    </recommendedName>
</protein>
<dbReference type="EMBL" id="JAGTJS010000010">
    <property type="protein sequence ID" value="KAH7254706.1"/>
    <property type="molecule type" value="Genomic_DNA"/>
</dbReference>
<feature type="region of interest" description="Disordered" evidence="1">
    <location>
        <begin position="240"/>
        <end position="260"/>
    </location>
</feature>
<dbReference type="AlphaFoldDB" id="A0A9P9HCG5"/>
<feature type="region of interest" description="Disordered" evidence="1">
    <location>
        <begin position="297"/>
        <end position="343"/>
    </location>
</feature>
<accession>A0A9P9HCG5</accession>
<sequence>MEVLGAVAGTLQLIQALMKGLDEVNKVHHEIKHQDQTLKDFDADLEQMEMTLIAFEGVVRTASNSKVQLPDGLDLGEIKHALENEKKNILESCDYFRLHQEENARTQSMEKECSYDQASPGANVDIHVDDANTGNSIENAKQTSGANRSSEISQRKANSVSHQVNNLTDHILHLKDSIDQLRHRASDTQQGQGDPDTTGLTGQSVKDTINDSNELANLASSILETATTVGASIKSRIGVKTGNRTRAPRHSRAKRTLNQASQSNVYNPILALEASMSLIGVPLSTGERENISNWRDNVVTNQGGDAGSSHPGSESSRNSKQIVAPPSSASGNQSRPETRDPSLFPSMFPQLPLAYHEPDLILDAAMHLISPHFEDICSSVADMFKSRIRDDRALPWMNKRRQQLLKAGNFKMPRTSQTGDVWLFLDAIFRTNLSQRFSDGVRSNPFISSPSLMEARFLMGRTGYQRGNLVTAAPLLIIFANNERIRIQSSGAFEGPSHVCRPETERGLLCGKLLCQLDPFS</sequence>
<organism evidence="2 3">
    <name type="scientific">Fusarium solani</name>
    <name type="common">Filamentous fungus</name>
    <dbReference type="NCBI Taxonomy" id="169388"/>
    <lineage>
        <taxon>Eukaryota</taxon>
        <taxon>Fungi</taxon>
        <taxon>Dikarya</taxon>
        <taxon>Ascomycota</taxon>
        <taxon>Pezizomycotina</taxon>
        <taxon>Sordariomycetes</taxon>
        <taxon>Hypocreomycetidae</taxon>
        <taxon>Hypocreales</taxon>
        <taxon>Nectriaceae</taxon>
        <taxon>Fusarium</taxon>
        <taxon>Fusarium solani species complex</taxon>
    </lineage>
</organism>
<keyword evidence="3" id="KW-1185">Reference proteome</keyword>
<feature type="compositionally biased region" description="Polar residues" evidence="1">
    <location>
        <begin position="310"/>
        <end position="335"/>
    </location>
</feature>
<evidence type="ECO:0000313" key="3">
    <source>
        <dbReference type="Proteomes" id="UP000736672"/>
    </source>
</evidence>
<name>A0A9P9HCG5_FUSSL</name>
<dbReference type="OrthoDB" id="5089618at2759"/>